<feature type="domain" description="Plastocyanin-like" evidence="5">
    <location>
        <begin position="168"/>
        <end position="297"/>
    </location>
</feature>
<reference evidence="8" key="1">
    <citation type="journal article" date="2020" name="Stud. Mycol.">
        <title>101 Dothideomycetes genomes: a test case for predicting lifestyles and emergence of pathogens.</title>
        <authorList>
            <person name="Haridas S."/>
            <person name="Albert R."/>
            <person name="Binder M."/>
            <person name="Bloem J."/>
            <person name="Labutti K."/>
            <person name="Salamov A."/>
            <person name="Andreopoulos B."/>
            <person name="Baker S."/>
            <person name="Barry K."/>
            <person name="Bills G."/>
            <person name="Bluhm B."/>
            <person name="Cannon C."/>
            <person name="Castanera R."/>
            <person name="Culley D."/>
            <person name="Daum C."/>
            <person name="Ezra D."/>
            <person name="Gonzalez J."/>
            <person name="Henrissat B."/>
            <person name="Kuo A."/>
            <person name="Liang C."/>
            <person name="Lipzen A."/>
            <person name="Lutzoni F."/>
            <person name="Magnuson J."/>
            <person name="Mondo S."/>
            <person name="Nolan M."/>
            <person name="Ohm R."/>
            <person name="Pangilinan J."/>
            <person name="Park H.-J."/>
            <person name="Ramirez L."/>
            <person name="Alfaro M."/>
            <person name="Sun H."/>
            <person name="Tritt A."/>
            <person name="Yoshinaga Y."/>
            <person name="Zwiers L.-H."/>
            <person name="Turgeon B."/>
            <person name="Goodwin S."/>
            <person name="Spatafora J."/>
            <person name="Crous P."/>
            <person name="Grigoriev I."/>
        </authorList>
    </citation>
    <scope>NUCLEOTIDE SEQUENCE</scope>
    <source>
        <strain evidence="8">CBS 119925</strain>
    </source>
</reference>
<dbReference type="InterPro" id="IPR045087">
    <property type="entry name" value="Cu-oxidase_fam"/>
</dbReference>
<evidence type="ECO:0000256" key="2">
    <source>
        <dbReference type="ARBA" id="ARBA00022723"/>
    </source>
</evidence>
<dbReference type="GO" id="GO:0005507">
    <property type="term" value="F:copper ion binding"/>
    <property type="evidence" value="ECO:0007669"/>
    <property type="project" value="InterPro"/>
</dbReference>
<evidence type="ECO:0000259" key="6">
    <source>
        <dbReference type="Pfam" id="PF07731"/>
    </source>
</evidence>
<comment type="similarity">
    <text evidence="1">Belongs to the multicopper oxidase family.</text>
</comment>
<dbReference type="PANTHER" id="PTHR11709">
    <property type="entry name" value="MULTI-COPPER OXIDASE"/>
    <property type="match status" value="1"/>
</dbReference>
<name>A0A6A6UZ83_9PLEO</name>
<proteinExistence type="inferred from homology"/>
<dbReference type="SUPFAM" id="SSF49503">
    <property type="entry name" value="Cupredoxins"/>
    <property type="match status" value="3"/>
</dbReference>
<evidence type="ECO:0000313" key="9">
    <source>
        <dbReference type="Proteomes" id="UP000799440"/>
    </source>
</evidence>
<dbReference type="CDD" id="cd13854">
    <property type="entry name" value="CuRO_1_MaLCC_like"/>
    <property type="match status" value="1"/>
</dbReference>
<evidence type="ECO:0000256" key="4">
    <source>
        <dbReference type="ARBA" id="ARBA00023008"/>
    </source>
</evidence>
<dbReference type="PROSITE" id="PS00079">
    <property type="entry name" value="MULTICOPPER_OXIDASE1"/>
    <property type="match status" value="1"/>
</dbReference>
<protein>
    <submittedName>
        <fullName evidence="8">Multicopper oxidase</fullName>
    </submittedName>
</protein>
<dbReference type="PROSITE" id="PS00080">
    <property type="entry name" value="MULTICOPPER_OXIDASE2"/>
    <property type="match status" value="1"/>
</dbReference>
<dbReference type="Pfam" id="PF00394">
    <property type="entry name" value="Cu-oxidase"/>
    <property type="match status" value="1"/>
</dbReference>
<keyword evidence="3" id="KW-0560">Oxidoreductase</keyword>
<evidence type="ECO:0000259" key="5">
    <source>
        <dbReference type="Pfam" id="PF00394"/>
    </source>
</evidence>
<dbReference type="CDD" id="cd13901">
    <property type="entry name" value="CuRO_3_MaLCC_like"/>
    <property type="match status" value="1"/>
</dbReference>
<dbReference type="InterPro" id="IPR011707">
    <property type="entry name" value="Cu-oxidase-like_N"/>
</dbReference>
<feature type="domain" description="Plastocyanin-like" evidence="7">
    <location>
        <begin position="46"/>
        <end position="157"/>
    </location>
</feature>
<dbReference type="Gene3D" id="2.60.40.420">
    <property type="entry name" value="Cupredoxins - blue copper proteins"/>
    <property type="match status" value="3"/>
</dbReference>
<keyword evidence="9" id="KW-1185">Reference proteome</keyword>
<keyword evidence="4" id="KW-0186">Copper</keyword>
<dbReference type="CDD" id="cd13880">
    <property type="entry name" value="CuRO_2_MaLCC_like"/>
    <property type="match status" value="1"/>
</dbReference>
<dbReference type="Pfam" id="PF07732">
    <property type="entry name" value="Cu-oxidase_3"/>
    <property type="match status" value="1"/>
</dbReference>
<dbReference type="InterPro" id="IPR002355">
    <property type="entry name" value="Cu_oxidase_Cu_BS"/>
</dbReference>
<keyword evidence="2" id="KW-0479">Metal-binding</keyword>
<dbReference type="InterPro" id="IPR011706">
    <property type="entry name" value="Cu-oxidase_C"/>
</dbReference>
<dbReference type="Pfam" id="PF07731">
    <property type="entry name" value="Cu-oxidase_2"/>
    <property type="match status" value="1"/>
</dbReference>
<dbReference type="InterPro" id="IPR008972">
    <property type="entry name" value="Cupredoxin"/>
</dbReference>
<evidence type="ECO:0000256" key="1">
    <source>
        <dbReference type="ARBA" id="ARBA00010609"/>
    </source>
</evidence>
<gene>
    <name evidence="8" type="ORF">M011DRAFT_522240</name>
</gene>
<dbReference type="EMBL" id="MU006609">
    <property type="protein sequence ID" value="KAF2742401.1"/>
    <property type="molecule type" value="Genomic_DNA"/>
</dbReference>
<dbReference type="AlphaFoldDB" id="A0A6A6UZ83"/>
<evidence type="ECO:0000256" key="3">
    <source>
        <dbReference type="ARBA" id="ARBA00023002"/>
    </source>
</evidence>
<dbReference type="GO" id="GO:0016491">
    <property type="term" value="F:oxidoreductase activity"/>
    <property type="evidence" value="ECO:0007669"/>
    <property type="project" value="UniProtKB-KW"/>
</dbReference>
<feature type="domain" description="Plastocyanin-like" evidence="6">
    <location>
        <begin position="380"/>
        <end position="513"/>
    </location>
</feature>
<dbReference type="Proteomes" id="UP000799440">
    <property type="component" value="Unassembled WGS sequence"/>
</dbReference>
<accession>A0A6A6UZ83</accession>
<evidence type="ECO:0000259" key="7">
    <source>
        <dbReference type="Pfam" id="PF07732"/>
    </source>
</evidence>
<dbReference type="FunFam" id="2.60.40.420:FF:000021">
    <property type="entry name" value="Extracellular dihydrogeodin oxidase/laccase"/>
    <property type="match status" value="1"/>
</dbReference>
<dbReference type="PANTHER" id="PTHR11709:SF71">
    <property type="entry name" value="OXIDOREDUCTASE TPCJ"/>
    <property type="match status" value="1"/>
</dbReference>
<evidence type="ECO:0000313" key="8">
    <source>
        <dbReference type="EMBL" id="KAF2742401.1"/>
    </source>
</evidence>
<dbReference type="InterPro" id="IPR001117">
    <property type="entry name" value="Cu-oxidase_2nd"/>
</dbReference>
<sequence>MCNKKGDRGCWVKFPDREFNVKTDYEDFVPEGEERTYNLRLSQMPLTLDGTIKPEAKVFNEVFPGPLIEACWGDTLVVNVKNDLPRNGTTIHWHGIRMLDENHMDGVNGITQCPISEGESMTYRFKLRQYGTSWYHSHYSSQYSDGVLGPLVIHGPSSDDDWEEELEPIVVTDWVHRSAFELFHTELEGGAPPKADSILVNGVGRFNNAGDYYKQKFEPGKKYLIRIINGSTGLHFHWSLDNHIIKVIAADFVPIKPYTTTSLSMGIGQRYTVIIEAKPTTSSTDGKYWMRTESQRTGIVSYSNATGTDDPSTTRHDAPVACLDETPKHTPIVEWTVSPPQNDFREHTFEAGLDNKNKNVWRHAVTRWSLTDTPMWLDFSNPTLMNLKNTSWNPEYGVVHYNQTNGDEFVYMVITYGNQRTSPLQKSGVTPHPIHLHGHDFAIIGQSNTAYDPEVSPKLFNLANPPRRDVVMLPRNGYLAIAFKPDNPGAWVLHCHISWHAGSGLALQVLERQSEIEERLGAGTFDKMKKQCDSWNSWLEKNPHKFNPVIDQEDSGI</sequence>
<dbReference type="InterPro" id="IPR033138">
    <property type="entry name" value="Cu_oxidase_CS"/>
</dbReference>
<organism evidence="8 9">
    <name type="scientific">Sporormia fimetaria CBS 119925</name>
    <dbReference type="NCBI Taxonomy" id="1340428"/>
    <lineage>
        <taxon>Eukaryota</taxon>
        <taxon>Fungi</taxon>
        <taxon>Dikarya</taxon>
        <taxon>Ascomycota</taxon>
        <taxon>Pezizomycotina</taxon>
        <taxon>Dothideomycetes</taxon>
        <taxon>Pleosporomycetidae</taxon>
        <taxon>Pleosporales</taxon>
        <taxon>Sporormiaceae</taxon>
        <taxon>Sporormia</taxon>
    </lineage>
</organism>
<dbReference type="OrthoDB" id="2121828at2759"/>